<dbReference type="EMBL" id="JABWDY010024958">
    <property type="protein sequence ID" value="KAF5189829.1"/>
    <property type="molecule type" value="Genomic_DNA"/>
</dbReference>
<protein>
    <recommendedName>
        <fullName evidence="2">Trichome birefringence-like C-terminal domain-containing protein</fullName>
    </recommendedName>
</protein>
<name>A0A7J6VXI5_THATH</name>
<dbReference type="OrthoDB" id="10595502at2759"/>
<dbReference type="Pfam" id="PF13839">
    <property type="entry name" value="PC-Esterase"/>
    <property type="match status" value="1"/>
</dbReference>
<feature type="domain" description="Trichome birefringence-like C-terminal" evidence="2">
    <location>
        <begin position="5"/>
        <end position="47"/>
    </location>
</feature>
<proteinExistence type="inferred from homology"/>
<evidence type="ECO:0000259" key="2">
    <source>
        <dbReference type="Pfam" id="PF13839"/>
    </source>
</evidence>
<dbReference type="Proteomes" id="UP000554482">
    <property type="component" value="Unassembled WGS sequence"/>
</dbReference>
<evidence type="ECO:0000313" key="4">
    <source>
        <dbReference type="Proteomes" id="UP000554482"/>
    </source>
</evidence>
<reference evidence="3 4" key="1">
    <citation type="submission" date="2020-06" db="EMBL/GenBank/DDBJ databases">
        <title>Transcriptomic and genomic resources for Thalictrum thalictroides and T. hernandezii: Facilitating candidate gene discovery in an emerging model plant lineage.</title>
        <authorList>
            <person name="Arias T."/>
            <person name="Riano-Pachon D.M."/>
            <person name="Di Stilio V.S."/>
        </authorList>
    </citation>
    <scope>NUCLEOTIDE SEQUENCE [LARGE SCALE GENOMIC DNA]</scope>
    <source>
        <strain evidence="4">cv. WT478/WT964</strain>
        <tissue evidence="3">Leaves</tissue>
    </source>
</reference>
<comment type="caution">
    <text evidence="3">The sequence shown here is derived from an EMBL/GenBank/DDBJ whole genome shotgun (WGS) entry which is preliminary data.</text>
</comment>
<dbReference type="GO" id="GO:0016740">
    <property type="term" value="F:transferase activity"/>
    <property type="evidence" value="ECO:0007669"/>
    <property type="project" value="InterPro"/>
</dbReference>
<evidence type="ECO:0000313" key="3">
    <source>
        <dbReference type="EMBL" id="KAF5189829.1"/>
    </source>
</evidence>
<evidence type="ECO:0000256" key="1">
    <source>
        <dbReference type="ARBA" id="ARBA00007727"/>
    </source>
</evidence>
<comment type="similarity">
    <text evidence="1">Belongs to the PC-esterase family. TBL subfamily.</text>
</comment>
<keyword evidence="4" id="KW-1185">Reference proteome</keyword>
<accession>A0A7J6VXI5</accession>
<organism evidence="3 4">
    <name type="scientific">Thalictrum thalictroides</name>
    <name type="common">Rue-anemone</name>
    <name type="synonym">Anemone thalictroides</name>
    <dbReference type="NCBI Taxonomy" id="46969"/>
    <lineage>
        <taxon>Eukaryota</taxon>
        <taxon>Viridiplantae</taxon>
        <taxon>Streptophyta</taxon>
        <taxon>Embryophyta</taxon>
        <taxon>Tracheophyta</taxon>
        <taxon>Spermatophyta</taxon>
        <taxon>Magnoliopsida</taxon>
        <taxon>Ranunculales</taxon>
        <taxon>Ranunculaceae</taxon>
        <taxon>Thalictroideae</taxon>
        <taxon>Thalictrum</taxon>
    </lineage>
</organism>
<dbReference type="InterPro" id="IPR026057">
    <property type="entry name" value="TBL_C"/>
</dbReference>
<gene>
    <name evidence="3" type="ORF">FRX31_020593</name>
</gene>
<sequence length="68" mass="8247">MDTVCFRTGFTTWGKWFDSTLNSTEQKVFFQGISPSHYRGNEWNEPRLTNWAKWTLNLSRVQYIRQRK</sequence>
<dbReference type="AlphaFoldDB" id="A0A7J6VXI5"/>